<dbReference type="AlphaFoldDB" id="A0ABD0WSE7"/>
<accession>A0ABD0WSE7</accession>
<protein>
    <submittedName>
        <fullName evidence="1">Uncharacterized protein</fullName>
    </submittedName>
</protein>
<proteinExistence type="predicted"/>
<dbReference type="EMBL" id="JAGEUA010000005">
    <property type="protein sequence ID" value="KAL0978025.1"/>
    <property type="molecule type" value="Genomic_DNA"/>
</dbReference>
<comment type="caution">
    <text evidence="1">The sequence shown here is derived from an EMBL/GenBank/DDBJ whole genome shotgun (WGS) entry which is preliminary data.</text>
</comment>
<gene>
    <name evidence="1" type="ORF">UPYG_G00164940</name>
</gene>
<sequence>MVTFMYSRPPVAYEEVQGSTTKLKIQDQEVDVSKDSAVDLSVRSAPTVPCWLIPLQTALQGELADFTVTQL</sequence>
<reference evidence="1 2" key="1">
    <citation type="submission" date="2024-06" db="EMBL/GenBank/DDBJ databases">
        <authorList>
            <person name="Pan Q."/>
            <person name="Wen M."/>
            <person name="Jouanno E."/>
            <person name="Zahm M."/>
            <person name="Klopp C."/>
            <person name="Cabau C."/>
            <person name="Louis A."/>
            <person name="Berthelot C."/>
            <person name="Parey E."/>
            <person name="Roest Crollius H."/>
            <person name="Montfort J."/>
            <person name="Robinson-Rechavi M."/>
            <person name="Bouchez O."/>
            <person name="Lampietro C."/>
            <person name="Lopez Roques C."/>
            <person name="Donnadieu C."/>
            <person name="Postlethwait J."/>
            <person name="Bobe J."/>
            <person name="Verreycken H."/>
            <person name="Guiguen Y."/>
        </authorList>
    </citation>
    <scope>NUCLEOTIDE SEQUENCE [LARGE SCALE GENOMIC DNA]</scope>
    <source>
        <strain evidence="1">Up_M1</strain>
        <tissue evidence="1">Testis</tissue>
    </source>
</reference>
<organism evidence="1 2">
    <name type="scientific">Umbra pygmaea</name>
    <name type="common">Eastern mudminnow</name>
    <dbReference type="NCBI Taxonomy" id="75934"/>
    <lineage>
        <taxon>Eukaryota</taxon>
        <taxon>Metazoa</taxon>
        <taxon>Chordata</taxon>
        <taxon>Craniata</taxon>
        <taxon>Vertebrata</taxon>
        <taxon>Euteleostomi</taxon>
        <taxon>Actinopterygii</taxon>
        <taxon>Neopterygii</taxon>
        <taxon>Teleostei</taxon>
        <taxon>Protacanthopterygii</taxon>
        <taxon>Esociformes</taxon>
        <taxon>Umbridae</taxon>
        <taxon>Umbra</taxon>
    </lineage>
</organism>
<evidence type="ECO:0000313" key="1">
    <source>
        <dbReference type="EMBL" id="KAL0978025.1"/>
    </source>
</evidence>
<name>A0ABD0WSE7_UMBPY</name>
<dbReference type="Proteomes" id="UP001557470">
    <property type="component" value="Unassembled WGS sequence"/>
</dbReference>
<keyword evidence="2" id="KW-1185">Reference proteome</keyword>
<evidence type="ECO:0000313" key="2">
    <source>
        <dbReference type="Proteomes" id="UP001557470"/>
    </source>
</evidence>